<keyword evidence="8" id="KW-1015">Disulfide bond</keyword>
<evidence type="ECO:0000256" key="4">
    <source>
        <dbReference type="ARBA" id="ARBA00022525"/>
    </source>
</evidence>
<comment type="similarity">
    <text evidence="3">Belongs to the somatostatin family.</text>
</comment>
<organism evidence="10 11">
    <name type="scientific">Hemibagrus guttatus</name>
    <dbReference type="NCBI Taxonomy" id="175788"/>
    <lineage>
        <taxon>Eukaryota</taxon>
        <taxon>Metazoa</taxon>
        <taxon>Chordata</taxon>
        <taxon>Craniata</taxon>
        <taxon>Vertebrata</taxon>
        <taxon>Euteleostomi</taxon>
        <taxon>Actinopterygii</taxon>
        <taxon>Neopterygii</taxon>
        <taxon>Teleostei</taxon>
        <taxon>Ostariophysi</taxon>
        <taxon>Siluriformes</taxon>
        <taxon>Bagridae</taxon>
        <taxon>Hemibagrus</taxon>
    </lineage>
</organism>
<keyword evidence="5" id="KW-0165">Cleavage on pair of basic residues</keyword>
<evidence type="ECO:0000313" key="10">
    <source>
        <dbReference type="EMBL" id="KAK3518479.1"/>
    </source>
</evidence>
<evidence type="ECO:0000256" key="7">
    <source>
        <dbReference type="ARBA" id="ARBA00022729"/>
    </source>
</evidence>
<keyword evidence="7" id="KW-0732">Signal</keyword>
<evidence type="ECO:0000259" key="9">
    <source>
        <dbReference type="Pfam" id="PF03002"/>
    </source>
</evidence>
<evidence type="ECO:0000256" key="6">
    <source>
        <dbReference type="ARBA" id="ARBA00022702"/>
    </source>
</evidence>
<protein>
    <recommendedName>
        <fullName evidence="9">Somatostatin/Cortistatin C-terminal domain-containing protein</fullName>
    </recommendedName>
</protein>
<dbReference type="EMBL" id="JAUCMX010000017">
    <property type="protein sequence ID" value="KAK3518479.1"/>
    <property type="molecule type" value="Genomic_DNA"/>
</dbReference>
<dbReference type="Proteomes" id="UP001274896">
    <property type="component" value="Unassembled WGS sequence"/>
</dbReference>
<evidence type="ECO:0000256" key="1">
    <source>
        <dbReference type="ARBA" id="ARBA00003524"/>
    </source>
</evidence>
<keyword evidence="11" id="KW-1185">Reference proteome</keyword>
<keyword evidence="4" id="KW-0964">Secreted</keyword>
<comment type="function">
    <text evidence="1">Somatostatin inhibits the release of somatotropin.</text>
</comment>
<dbReference type="PANTHER" id="PTHR10558">
    <property type="entry name" value="SOMATOSTATIN"/>
    <property type="match status" value="1"/>
</dbReference>
<evidence type="ECO:0000313" key="11">
    <source>
        <dbReference type="Proteomes" id="UP001274896"/>
    </source>
</evidence>
<comment type="caution">
    <text evidence="10">The sequence shown here is derived from an EMBL/GenBank/DDBJ whole genome shotgun (WGS) entry which is preliminary data.</text>
</comment>
<accession>A0AAE0QEF3</accession>
<dbReference type="GO" id="GO:0007193">
    <property type="term" value="P:adenylate cyclase-inhibiting G protein-coupled receptor signaling pathway"/>
    <property type="evidence" value="ECO:0007669"/>
    <property type="project" value="TreeGrafter"/>
</dbReference>
<feature type="domain" description="Somatostatin/Cortistatin C-terminal" evidence="9">
    <location>
        <begin position="105"/>
        <end position="119"/>
    </location>
</feature>
<name>A0AAE0QEF3_9TELE</name>
<sequence>MALGGRMNLYQAVDSPTFIMRMLLILIPLLLIAWSINNTEALPVQSKLPNSNEVLTKEQNDFMTKLFAILTELNMTIKDLETMDPEQRSKLSERAALGLPTAREKAQCKNFFWKTFSAC</sequence>
<proteinExistence type="inferred from homology"/>
<dbReference type="PANTHER" id="PTHR10558:SF1">
    <property type="entry name" value="CORTISTATIN"/>
    <property type="match status" value="1"/>
</dbReference>
<dbReference type="GO" id="GO:0005615">
    <property type="term" value="C:extracellular space"/>
    <property type="evidence" value="ECO:0007669"/>
    <property type="project" value="TreeGrafter"/>
</dbReference>
<dbReference type="GO" id="GO:0005184">
    <property type="term" value="F:neuropeptide hormone activity"/>
    <property type="evidence" value="ECO:0007669"/>
    <property type="project" value="TreeGrafter"/>
</dbReference>
<dbReference type="AlphaFoldDB" id="A0AAE0QEF3"/>
<evidence type="ECO:0000256" key="5">
    <source>
        <dbReference type="ARBA" id="ARBA00022685"/>
    </source>
</evidence>
<comment type="subcellular location">
    <subcellularLocation>
        <location evidence="2">Secreted</location>
    </subcellularLocation>
</comment>
<evidence type="ECO:0000256" key="2">
    <source>
        <dbReference type="ARBA" id="ARBA00004613"/>
    </source>
</evidence>
<dbReference type="GO" id="GO:0030334">
    <property type="term" value="P:regulation of cell migration"/>
    <property type="evidence" value="ECO:0007669"/>
    <property type="project" value="TreeGrafter"/>
</dbReference>
<dbReference type="Pfam" id="PF03002">
    <property type="entry name" value="Somatostatin"/>
    <property type="match status" value="1"/>
</dbReference>
<evidence type="ECO:0000256" key="8">
    <source>
        <dbReference type="ARBA" id="ARBA00023157"/>
    </source>
</evidence>
<reference evidence="10" key="1">
    <citation type="submission" date="2023-06" db="EMBL/GenBank/DDBJ databases">
        <title>Male Hemibagrus guttatus genome.</title>
        <authorList>
            <person name="Bian C."/>
        </authorList>
    </citation>
    <scope>NUCLEOTIDE SEQUENCE</scope>
    <source>
        <strain evidence="10">Male_cb2023</strain>
        <tissue evidence="10">Muscle</tissue>
    </source>
</reference>
<dbReference type="InterPro" id="IPR018142">
    <property type="entry name" value="Somatostatin/Cortistatin_C"/>
</dbReference>
<dbReference type="InterPro" id="IPR004250">
    <property type="entry name" value="Somatostatin"/>
</dbReference>
<gene>
    <name evidence="10" type="ORF">QTP70_001413</name>
</gene>
<keyword evidence="6" id="KW-0372">Hormone</keyword>
<evidence type="ECO:0000256" key="3">
    <source>
        <dbReference type="ARBA" id="ARBA00008327"/>
    </source>
</evidence>
<dbReference type="GO" id="GO:0001664">
    <property type="term" value="F:G protein-coupled receptor binding"/>
    <property type="evidence" value="ECO:0007669"/>
    <property type="project" value="TreeGrafter"/>
</dbReference>